<evidence type="ECO:0000313" key="3">
    <source>
        <dbReference type="Proteomes" id="UP000001819"/>
    </source>
</evidence>
<evidence type="ECO:0000313" key="4">
    <source>
        <dbReference type="RefSeq" id="XP_033232496.1"/>
    </source>
</evidence>
<feature type="signal peptide" evidence="2">
    <location>
        <begin position="1"/>
        <end position="23"/>
    </location>
</feature>
<name>A0A6I8VN60_DROPS</name>
<gene>
    <name evidence="4" type="primary">LOC26532036</name>
</gene>
<keyword evidence="1" id="KW-1133">Transmembrane helix</keyword>
<organism evidence="3 4">
    <name type="scientific">Drosophila pseudoobscura pseudoobscura</name>
    <name type="common">Fruit fly</name>
    <dbReference type="NCBI Taxonomy" id="46245"/>
    <lineage>
        <taxon>Eukaryota</taxon>
        <taxon>Metazoa</taxon>
        <taxon>Ecdysozoa</taxon>
        <taxon>Arthropoda</taxon>
        <taxon>Hexapoda</taxon>
        <taxon>Insecta</taxon>
        <taxon>Pterygota</taxon>
        <taxon>Neoptera</taxon>
        <taxon>Endopterygota</taxon>
        <taxon>Diptera</taxon>
        <taxon>Brachycera</taxon>
        <taxon>Muscomorpha</taxon>
        <taxon>Ephydroidea</taxon>
        <taxon>Drosophilidae</taxon>
        <taxon>Drosophila</taxon>
        <taxon>Sophophora</taxon>
    </lineage>
</organism>
<dbReference type="AlphaFoldDB" id="A0A6I8VN60"/>
<reference evidence="4" key="2">
    <citation type="submission" date="2025-08" db="UniProtKB">
        <authorList>
            <consortium name="RefSeq"/>
        </authorList>
    </citation>
    <scope>IDENTIFICATION</scope>
    <source>
        <strain evidence="4">MV-25-SWS-2005</strain>
        <tissue evidence="4">Whole body</tissue>
    </source>
</reference>
<keyword evidence="2" id="KW-0732">Signal</keyword>
<dbReference type="Proteomes" id="UP000001819">
    <property type="component" value="Chromosome 2"/>
</dbReference>
<keyword evidence="3" id="KW-1185">Reference proteome</keyword>
<feature type="transmembrane region" description="Helical" evidence="1">
    <location>
        <begin position="880"/>
        <end position="905"/>
    </location>
</feature>
<reference evidence="3" key="1">
    <citation type="submission" date="2024-06" db="UniProtKB">
        <authorList>
            <consortium name="RefSeq"/>
        </authorList>
    </citation>
    <scope>NUCLEOTIDE SEQUENCE [LARGE SCALE GENOMIC DNA]</scope>
    <source>
        <strain evidence="3">MV2-25</strain>
    </source>
</reference>
<feature type="chain" id="PRO_5026232318" evidence="2">
    <location>
        <begin position="24"/>
        <end position="1057"/>
    </location>
</feature>
<evidence type="ECO:0000256" key="1">
    <source>
        <dbReference type="SAM" id="Phobius"/>
    </source>
</evidence>
<accession>A0A6I8VN60</accession>
<feature type="transmembrane region" description="Helical" evidence="1">
    <location>
        <begin position="938"/>
        <end position="954"/>
    </location>
</feature>
<evidence type="ECO:0000256" key="2">
    <source>
        <dbReference type="SAM" id="SignalP"/>
    </source>
</evidence>
<keyword evidence="1" id="KW-0812">Transmembrane</keyword>
<dbReference type="InParanoid" id="A0A6I8VN60"/>
<dbReference type="RefSeq" id="XP_033232496.1">
    <property type="nucleotide sequence ID" value="XM_033376605.1"/>
</dbReference>
<sequence>MKREISVIVIYALYTVVLKHAFAKCVKDSQPSDYINAILYKKDGSCESELIVNMHISPSFDKENLEKFWVLDETYEITKRSNVKMLSPYLIAISRGVPISMYPLQFVKSIKKKDIDMEPNKDVNYTMNHDDHDSQLPIILNRFRNEKLLRLKRNSPQAFVKSKSGMPKKKLIRKKREKDTKASFQHISGFNQNYNGNLGLVRIIKTPDGNDLPEAYTDIPDSDFNQRDLNMLDNSQIHEMENKCSQKGYMEKNQKTNRHTILEGYTDPYDKEYIADYQSNDDYDEKNFGPAISDFPFRKKIQKTMPLPTKENVDGFSADNLNDVKYSSNKENHSIQNEILLKYYIPDRNLIKNVMTKPLSRSSIDHYSKSINFPQSEDMKINKRNAHFIPNLQNHKCLANNENYNFENLDDNDEIPCDTCGGKNKNSRGKSQNKYDGNLTVSKNQYYFNPCHINSQHEDRSNGKPIRQSCGCLRNPNDCNCEKSKLTRDLSTTWETSGSYSVYDMSTPLPFVATKIDIFRKRHNRWWKVVPTVLLNSLTGIYANENLSILFTTNIDVLQMEKSTRLHGHKLVIQKAKSINKTDSKRRTPIENGYINNFRNDVIFDGVKNVIPKHELKNFIQANMRTESEKSKDSIKSIENLRDYPASITKLKKFPNNEKPLYFKMLEGQSPAISMKIKMPFRENTPLLQNLYKVKISRIITDTTTKDALQIIVEIINKGFEAKEFVIYIGNCQQSIGILSTMTAKKVLLPSVGESVSFMLPLIIGLKKNIKFSCDVVVKTNMVSDTAGIRLKTVKQPNANMANVAKRSMDIKIHSRCFCVWRCRCHCLEKLETYINFNVCEKMNHNSENEAGLLLSCPPAEERNDMCILESSNANNNLRFYHSFFVTILRLALFILILLFLLGFLKGIFGLCVQSINQFGFNTIQPGIIFECTSKTRIFIVNCFFFICIPFVFWCKCFRPKVEDLMAASTEWFCSPQDTDESSKRSQKDYECNCKRRIYAGYDEPDYNNTINVLRALMPVHENFLFKDEKQDDDESTAYILEVLEESKNSLSKLVRL</sequence>
<proteinExistence type="predicted"/>
<keyword evidence="1" id="KW-0472">Membrane</keyword>
<dbReference type="KEGG" id="dpo:26532036"/>
<protein>
    <submittedName>
        <fullName evidence="4">Uncharacterized protein isoform X1</fullName>
    </submittedName>
</protein>